<sequence>MKAVIMAGGFGTRIQPLTNSIPKPMLPIMNRPMMEHTIVSLRDLGIKEFIVLLYFKPEIIKDYFKDGKAWGINITYVIPDDDYGTAGAVKKAQEFIGNENFIIISGDLVTDFDFQKIFDYHKSKNSKLTITLTSVENPLEFGVVIANEEGIIQKFLEKPSWGEVFSDTINTGIYIIEPEILNYIPNNENFDFAKDLFPMLMNKGIDLMAGYAEGYWRDVGNPESYRDVYDDILSGKIKFKLDGEAIKYVDGVLIREEDNVIDESVEVVGIVVIGNNVTIKKGARLSNVVIGDNVTIGASSKICNTVIWNDVEIGKNVKLDGCVICNNNRIGKNVTAKSGMILAEGCEIGELAVVEQDVTIWPDKMIQEASIVSRSVILGSKYKNSIFENGLVIGKSNVELSCEMATKLAEAFGAQLPVGSTVLVSRDSSKSARMLKRAFLGGLLSSGMDVIDYRAIPSAVMRCSLSYHDEYAAGIHINQKLDDPTSTVITFYNHEALRINNDTAKKVEKAFFKETFRRVDYSRIGQIFPSDHEKEYAGYKKGMEELLQSHMFKCLNCRVAIDVMHGMSSEVFPDILNDMGVDNIMFNAHPDEQRLENINTLMKRSYEDMSAVINALKLDAGFMIYPHGQRLDILCDKGIVLSKQAALFVVLTLLNMEAKEKGVEKRVFLPTWAADFVRFEHLKIERGQYANFKSDQMKRYDLVTTGEGNFAFTEFATHRDSMYATLKILEMIVNHRVKLSELIEALPTFYYHTFQVPCTQANKGKMMRMFLEDSKGKKSSTLDGVKIWLDQHDWVLMIPDQYSDHLNLYIQAKTAKQGEHIYETYKTKIEEWIRS</sequence>
<comment type="subcellular location">
    <subcellularLocation>
        <location evidence="1">Cytoplasm</location>
        <location evidence="1">Cytosol</location>
    </subcellularLocation>
</comment>
<dbReference type="eggNOG" id="COG1109">
    <property type="taxonomic scope" value="Bacteria"/>
</dbReference>
<evidence type="ECO:0000256" key="5">
    <source>
        <dbReference type="ARBA" id="ARBA00022917"/>
    </source>
</evidence>
<dbReference type="Proteomes" id="UP000008721">
    <property type="component" value="Chromosome"/>
</dbReference>
<dbReference type="InterPro" id="IPR056764">
    <property type="entry name" value="LbH_EIF2B3/5"/>
</dbReference>
<dbReference type="InterPro" id="IPR050486">
    <property type="entry name" value="Mannose-1P_guanyltransferase"/>
</dbReference>
<name>E4TXL7_SULKY</name>
<dbReference type="SUPFAM" id="SSF51161">
    <property type="entry name" value="Trimeric LpxA-like enzymes"/>
    <property type="match status" value="1"/>
</dbReference>
<keyword evidence="3" id="KW-0963">Cytoplasm</keyword>
<dbReference type="OrthoDB" id="9788272at2"/>
<evidence type="ECO:0000256" key="1">
    <source>
        <dbReference type="ARBA" id="ARBA00004514"/>
    </source>
</evidence>
<dbReference type="GO" id="GO:0016740">
    <property type="term" value="F:transferase activity"/>
    <property type="evidence" value="ECO:0007669"/>
    <property type="project" value="UniProtKB-KW"/>
</dbReference>
<dbReference type="InterPro" id="IPR029044">
    <property type="entry name" value="Nucleotide-diphossugar_trans"/>
</dbReference>
<proteinExistence type="inferred from homology"/>
<dbReference type="GO" id="GO:0005975">
    <property type="term" value="P:carbohydrate metabolic process"/>
    <property type="evidence" value="ECO:0007669"/>
    <property type="project" value="InterPro"/>
</dbReference>
<comment type="similarity">
    <text evidence="2">Belongs to the phosphohexose mutase family.</text>
</comment>
<evidence type="ECO:0000256" key="4">
    <source>
        <dbReference type="ARBA" id="ARBA00022540"/>
    </source>
</evidence>
<evidence type="ECO:0000259" key="9">
    <source>
        <dbReference type="Pfam" id="PF25084"/>
    </source>
</evidence>
<dbReference type="Pfam" id="PF25084">
    <property type="entry name" value="LbH_EIF2B"/>
    <property type="match status" value="1"/>
</dbReference>
<dbReference type="InterPro" id="IPR016055">
    <property type="entry name" value="A-D-PHexomutase_a/b/a-I/II/III"/>
</dbReference>
<dbReference type="InterPro" id="IPR005835">
    <property type="entry name" value="NTP_transferase_dom"/>
</dbReference>
<evidence type="ECO:0000259" key="6">
    <source>
        <dbReference type="Pfam" id="PF00483"/>
    </source>
</evidence>
<dbReference type="SUPFAM" id="SSF53738">
    <property type="entry name" value="Phosphoglucomutase, first 3 domains"/>
    <property type="match status" value="2"/>
</dbReference>
<keyword evidence="4" id="KW-0396">Initiation factor</keyword>
<dbReference type="InterPro" id="IPR011004">
    <property type="entry name" value="Trimer_LpxA-like_sf"/>
</dbReference>
<dbReference type="GO" id="GO:0016868">
    <property type="term" value="F:intramolecular phosphotransferase activity"/>
    <property type="evidence" value="ECO:0007669"/>
    <property type="project" value="InterPro"/>
</dbReference>
<feature type="domain" description="Alpha-D-phosphohexomutase alpha/beta/alpha" evidence="7">
    <location>
        <begin position="393"/>
        <end position="517"/>
    </location>
</feature>
<keyword evidence="11" id="KW-1185">Reference proteome</keyword>
<dbReference type="SUPFAM" id="SSF55957">
    <property type="entry name" value="Phosphoglucomutase, C-terminal domain"/>
    <property type="match status" value="1"/>
</dbReference>
<evidence type="ECO:0000259" key="7">
    <source>
        <dbReference type="Pfam" id="PF02878"/>
    </source>
</evidence>
<organism evidence="10 11">
    <name type="scientific">Sulfuricurvum kujiense (strain ATCC BAA-921 / DSM 16994 / JCM 11577 / YK-1)</name>
    <dbReference type="NCBI Taxonomy" id="709032"/>
    <lineage>
        <taxon>Bacteria</taxon>
        <taxon>Pseudomonadati</taxon>
        <taxon>Campylobacterota</taxon>
        <taxon>Epsilonproteobacteria</taxon>
        <taxon>Campylobacterales</taxon>
        <taxon>Sulfurimonadaceae</taxon>
        <taxon>Sulfuricurvum</taxon>
    </lineage>
</organism>
<evidence type="ECO:0000256" key="3">
    <source>
        <dbReference type="ARBA" id="ARBA00022490"/>
    </source>
</evidence>
<dbReference type="Gene3D" id="3.40.120.10">
    <property type="entry name" value="Alpha-D-Glucose-1,6-Bisphosphate, subunit A, domain 3"/>
    <property type="match status" value="3"/>
</dbReference>
<gene>
    <name evidence="10" type="ordered locus">Sulku_1263</name>
</gene>
<dbReference type="Gene3D" id="3.30.310.50">
    <property type="entry name" value="Alpha-D-phosphohexomutase, C-terminal domain"/>
    <property type="match status" value="1"/>
</dbReference>
<dbReference type="AlphaFoldDB" id="E4TXL7"/>
<dbReference type="PANTHER" id="PTHR22572">
    <property type="entry name" value="SUGAR-1-PHOSPHATE GUANYL TRANSFERASE"/>
    <property type="match status" value="1"/>
</dbReference>
<keyword evidence="10" id="KW-0808">Transferase</keyword>
<dbReference type="STRING" id="709032.Sulku_1263"/>
<dbReference type="eggNOG" id="COG1208">
    <property type="taxonomic scope" value="Bacteria"/>
</dbReference>
<dbReference type="KEGG" id="sku:Sulku_1263"/>
<dbReference type="Pfam" id="PF00483">
    <property type="entry name" value="NTP_transferase"/>
    <property type="match status" value="1"/>
</dbReference>
<dbReference type="Gene3D" id="2.160.10.10">
    <property type="entry name" value="Hexapeptide repeat proteins"/>
    <property type="match status" value="1"/>
</dbReference>
<dbReference type="RefSeq" id="WP_013460123.1">
    <property type="nucleotide sequence ID" value="NC_014762.1"/>
</dbReference>
<feature type="domain" description="Alpha-D-phosphohexomutase alpha/beta/alpha" evidence="8">
    <location>
        <begin position="539"/>
        <end position="636"/>
    </location>
</feature>
<dbReference type="SUPFAM" id="SSF53448">
    <property type="entry name" value="Nucleotide-diphospho-sugar transferases"/>
    <property type="match status" value="1"/>
</dbReference>
<dbReference type="CDD" id="cd03356">
    <property type="entry name" value="LbH_G1P_AT_C_like"/>
    <property type="match status" value="1"/>
</dbReference>
<dbReference type="EMBL" id="CP002355">
    <property type="protein sequence ID" value="ADR33926.1"/>
    <property type="molecule type" value="Genomic_DNA"/>
</dbReference>
<dbReference type="CDD" id="cd04181">
    <property type="entry name" value="NTP_transferase"/>
    <property type="match status" value="1"/>
</dbReference>
<dbReference type="InterPro" id="IPR005845">
    <property type="entry name" value="A-D-PHexomutase_a/b/a-II"/>
</dbReference>
<evidence type="ECO:0000313" key="11">
    <source>
        <dbReference type="Proteomes" id="UP000008721"/>
    </source>
</evidence>
<dbReference type="HOGENOM" id="CLU_017652_1_0_7"/>
<keyword evidence="5" id="KW-0648">Protein biosynthesis</keyword>
<accession>E4TXL7</accession>
<feature type="domain" description="EIF2B subunit epsilon/gamma LbH" evidence="9">
    <location>
        <begin position="255"/>
        <end position="351"/>
    </location>
</feature>
<dbReference type="Pfam" id="PF02879">
    <property type="entry name" value="PGM_PMM_II"/>
    <property type="match status" value="1"/>
</dbReference>
<dbReference type="Gene3D" id="3.90.550.10">
    <property type="entry name" value="Spore Coat Polysaccharide Biosynthesis Protein SpsA, Chain A"/>
    <property type="match status" value="1"/>
</dbReference>
<dbReference type="InterPro" id="IPR005844">
    <property type="entry name" value="A-D-PHexomutase_a/b/a-I"/>
</dbReference>
<evidence type="ECO:0000313" key="10">
    <source>
        <dbReference type="EMBL" id="ADR33926.1"/>
    </source>
</evidence>
<reference evidence="10 11" key="1">
    <citation type="journal article" date="2012" name="Stand. Genomic Sci.">
        <title>Complete genome sequence of the sulfur compounds oxidizing chemolithoautotroph Sulfuricurvum kujiense type strain (YK-1(T)).</title>
        <authorList>
            <person name="Han C."/>
            <person name="Kotsyurbenko O."/>
            <person name="Chertkov O."/>
            <person name="Held B."/>
            <person name="Lapidus A."/>
            <person name="Nolan M."/>
            <person name="Lucas S."/>
            <person name="Hammon N."/>
            <person name="Deshpande S."/>
            <person name="Cheng J.F."/>
            <person name="Tapia R."/>
            <person name="Goodwin L.A."/>
            <person name="Pitluck S."/>
            <person name="Liolios K."/>
            <person name="Pagani I."/>
            <person name="Ivanova N."/>
            <person name="Mavromatis K."/>
            <person name="Mikhailova N."/>
            <person name="Pati A."/>
            <person name="Chen A."/>
            <person name="Palaniappan K."/>
            <person name="Land M."/>
            <person name="Hauser L."/>
            <person name="Chang Y.J."/>
            <person name="Jeffries C.D."/>
            <person name="Brambilla E.M."/>
            <person name="Rohde M."/>
            <person name="Spring S."/>
            <person name="Sikorski J."/>
            <person name="Goker M."/>
            <person name="Woyke T."/>
            <person name="Bristow J."/>
            <person name="Eisen J.A."/>
            <person name="Markowitz V."/>
            <person name="Hugenholtz P."/>
            <person name="Kyrpides N.C."/>
            <person name="Klenk H.P."/>
            <person name="Detter J.C."/>
        </authorList>
    </citation>
    <scope>NUCLEOTIDE SEQUENCE [LARGE SCALE GENOMIC DNA]</scope>
    <source>
        <strain evidence="11">ATCC BAA-921 / DSM 16994 / JCM 11577 / YK-1</strain>
    </source>
</reference>
<protein>
    <submittedName>
        <fullName evidence="10">Nucleotidyl transferase</fullName>
    </submittedName>
</protein>
<dbReference type="Pfam" id="PF02878">
    <property type="entry name" value="PGM_PMM_I"/>
    <property type="match status" value="1"/>
</dbReference>
<evidence type="ECO:0000256" key="2">
    <source>
        <dbReference type="ARBA" id="ARBA00010231"/>
    </source>
</evidence>
<feature type="domain" description="Nucleotidyl transferase" evidence="6">
    <location>
        <begin position="2"/>
        <end position="233"/>
    </location>
</feature>
<evidence type="ECO:0000259" key="8">
    <source>
        <dbReference type="Pfam" id="PF02879"/>
    </source>
</evidence>
<dbReference type="InterPro" id="IPR036900">
    <property type="entry name" value="A-D-PHexomutase_C_sf"/>
</dbReference>